<feature type="region of interest" description="Disordered" evidence="11">
    <location>
        <begin position="15"/>
        <end position="39"/>
    </location>
</feature>
<evidence type="ECO:0000256" key="8">
    <source>
        <dbReference type="ARBA" id="ARBA00022581"/>
    </source>
</evidence>
<reference evidence="12 13" key="1">
    <citation type="journal article" date="2014" name="Virology">
        <title>What is for dinner? Viral metagenomics of US store bought beef, pork, and chicken.</title>
        <authorList>
            <person name="Zhang W."/>
            <person name="Li L."/>
            <person name="Deng X."/>
            <person name="Kapusinszky B."/>
            <person name="Delwart E."/>
        </authorList>
    </citation>
    <scope>NUCLEOTIDE SEQUENCE [LARGE SCALE GENOMIC DNA]</scope>
    <source>
        <strain evidence="12">GyV7-SF</strain>
    </source>
</reference>
<dbReference type="InterPro" id="IPR006858">
    <property type="entry name" value="CAV_VP3"/>
</dbReference>
<sequence length="130" mass="14239">MAHLYTRTVLRHKLLSRQAPEHTSGRPMETSEQVTNSSALGGTVSKEILIGIGSITITLSLPGSATVRVLTTRSAPVDLSEATGSKNALDLRMPAAKRRRILVDCSVKENEQNRKLRYLATQLLIYAARL</sequence>
<protein>
    <recommendedName>
        <fullName evidence="3">Apoptin</fullName>
    </recommendedName>
</protein>
<dbReference type="GO" id="GO:0052151">
    <property type="term" value="P:symbiont-mediated activation of host apoptosis"/>
    <property type="evidence" value="ECO:0007669"/>
    <property type="project" value="InterPro"/>
</dbReference>
<keyword evidence="13" id="KW-1185">Reference proteome</keyword>
<dbReference type="Pfam" id="PF04771">
    <property type="entry name" value="CAV_VP3"/>
    <property type="match status" value="1"/>
</dbReference>
<proteinExistence type="inferred from homology"/>
<feature type="compositionally biased region" description="Polar residues" evidence="11">
    <location>
        <begin position="30"/>
        <end position="39"/>
    </location>
</feature>
<evidence type="ECO:0000256" key="7">
    <source>
        <dbReference type="ARBA" id="ARBA00022562"/>
    </source>
</evidence>
<evidence type="ECO:0000256" key="4">
    <source>
        <dbReference type="ARBA" id="ARBA00022444"/>
    </source>
</evidence>
<dbReference type="EMBL" id="KM111536">
    <property type="protein sequence ID" value="AIR09407.1"/>
    <property type="molecule type" value="Genomic_DNA"/>
</dbReference>
<keyword evidence="8" id="KW-0945">Host-virus interaction</keyword>
<comment type="similarity">
    <text evidence="2">Belongs to the gyrovirus apoptin family.</text>
</comment>
<accession>A0A089QCI5</accession>
<comment type="function">
    <text evidence="10">May act as transcriptional regulator. Induces apoptosis in infected cells. Element of infectious replication cycle.</text>
</comment>
<organism evidence="12 13">
    <name type="scientific">Gyrovirus GyV7-SF</name>
    <dbReference type="NCBI Taxonomy" id="1548711"/>
    <lineage>
        <taxon>Viruses</taxon>
        <taxon>Monodnaviria</taxon>
        <taxon>Shotokuvirae</taxon>
        <taxon>Commensaviricota</taxon>
        <taxon>Cardeaviricetes</taxon>
        <taxon>Sanitavirales</taxon>
        <taxon>Anelloviridae</taxon>
        <taxon>Gyrovirus</taxon>
        <taxon>Gyrovirus galga2</taxon>
    </lineage>
</organism>
<dbReference type="RefSeq" id="YP_009072435.1">
    <property type="nucleotide sequence ID" value="NC_025215.1"/>
</dbReference>
<keyword evidence="6" id="KW-0244">Early protein</keyword>
<evidence type="ECO:0000256" key="10">
    <source>
        <dbReference type="ARBA" id="ARBA00025600"/>
    </source>
</evidence>
<keyword evidence="9" id="KW-0053">Apoptosis</keyword>
<keyword evidence="7" id="KW-1048">Host nucleus</keyword>
<evidence type="ECO:0000313" key="12">
    <source>
        <dbReference type="EMBL" id="AIR09407.1"/>
    </source>
</evidence>
<evidence type="ECO:0000256" key="1">
    <source>
        <dbReference type="ARBA" id="ARBA00004147"/>
    </source>
</evidence>
<dbReference type="GO" id="GO:0039593">
    <property type="term" value="P:symbiont-mediated perturbation of host exit from mitosis"/>
    <property type="evidence" value="ECO:0007669"/>
    <property type="project" value="UniProtKB-KW"/>
</dbReference>
<evidence type="ECO:0000256" key="2">
    <source>
        <dbReference type="ARBA" id="ARBA00007969"/>
    </source>
</evidence>
<dbReference type="KEGG" id="vg:20522546"/>
<dbReference type="Proteomes" id="UP000174880">
    <property type="component" value="Segment"/>
</dbReference>
<dbReference type="GO" id="GO:0042025">
    <property type="term" value="C:host cell nucleus"/>
    <property type="evidence" value="ECO:0007669"/>
    <property type="project" value="UniProtKB-SubCell"/>
</dbReference>
<evidence type="ECO:0000256" key="5">
    <source>
        <dbReference type="ARBA" id="ARBA00022504"/>
    </source>
</evidence>
<evidence type="ECO:0000256" key="9">
    <source>
        <dbReference type="ARBA" id="ARBA00022703"/>
    </source>
</evidence>
<evidence type="ECO:0000313" key="13">
    <source>
        <dbReference type="Proteomes" id="UP000174880"/>
    </source>
</evidence>
<keyword evidence="4" id="KW-1098">Inhibition of host mitotic exit by virus</keyword>
<comment type="subcellular location">
    <subcellularLocation>
        <location evidence="1">Host nucleus</location>
    </subcellularLocation>
</comment>
<evidence type="ECO:0000256" key="6">
    <source>
        <dbReference type="ARBA" id="ARBA00022518"/>
    </source>
</evidence>
<evidence type="ECO:0000256" key="3">
    <source>
        <dbReference type="ARBA" id="ARBA00018720"/>
    </source>
</evidence>
<dbReference type="GeneID" id="20522546"/>
<evidence type="ECO:0000256" key="11">
    <source>
        <dbReference type="SAM" id="MobiDB-lite"/>
    </source>
</evidence>
<name>A0A089QCI5_9VIRU</name>
<keyword evidence="5" id="KW-1121">Modulation of host cell cycle by virus</keyword>